<evidence type="ECO:0000313" key="1">
    <source>
        <dbReference type="EMBL" id="CEI60285.1"/>
    </source>
</evidence>
<evidence type="ECO:0000313" key="2">
    <source>
        <dbReference type="Proteomes" id="UP000245910"/>
    </source>
</evidence>
<sequence length="78" mass="8958">MVTLRWHAMLPPCICSDRAVPEQDSSDSKAPHPVWNVYAYLAWLQRLLAHDDIPAKNREREGKRKADIAEETAIYAIQ</sequence>
<proteinExistence type="predicted"/>
<keyword evidence="2" id="KW-1185">Reference proteome</keyword>
<dbReference type="AlphaFoldDB" id="A0A2L2TM55"/>
<dbReference type="EMBL" id="LN649230">
    <property type="protein sequence ID" value="CEI60285.1"/>
    <property type="molecule type" value="Genomic_DNA"/>
</dbReference>
<accession>A0A2L2TM55</accession>
<dbReference type="Proteomes" id="UP000245910">
    <property type="component" value="Chromosome II"/>
</dbReference>
<name>A0A2L2TM55_9HYPO</name>
<organism evidence="1 2">
    <name type="scientific">Fusarium venenatum</name>
    <dbReference type="NCBI Taxonomy" id="56646"/>
    <lineage>
        <taxon>Eukaryota</taxon>
        <taxon>Fungi</taxon>
        <taxon>Dikarya</taxon>
        <taxon>Ascomycota</taxon>
        <taxon>Pezizomycotina</taxon>
        <taxon>Sordariomycetes</taxon>
        <taxon>Hypocreomycetidae</taxon>
        <taxon>Hypocreales</taxon>
        <taxon>Nectriaceae</taxon>
        <taxon>Fusarium</taxon>
    </lineage>
</organism>
<reference evidence="2" key="1">
    <citation type="submission" date="2014-10" db="EMBL/GenBank/DDBJ databases">
        <authorList>
            <person name="King R."/>
        </authorList>
    </citation>
    <scope>NUCLEOTIDE SEQUENCE [LARGE SCALE GENOMIC DNA]</scope>
    <source>
        <strain evidence="2">A3/5</strain>
    </source>
</reference>
<protein>
    <submittedName>
        <fullName evidence="1">Uncharacterized protein</fullName>
    </submittedName>
</protein>